<dbReference type="InterPro" id="IPR004136">
    <property type="entry name" value="NMO"/>
</dbReference>
<dbReference type="EMBL" id="DQHO01000016">
    <property type="protein sequence ID" value="HCS93591.1"/>
    <property type="molecule type" value="Genomic_DNA"/>
</dbReference>
<accession>A0A3D4S6K7</accession>
<dbReference type="PANTHER" id="PTHR32332:SF20">
    <property type="entry name" value="2-NITROPROPANE DIOXYGENASE-LIKE PROTEIN"/>
    <property type="match status" value="1"/>
</dbReference>
<protein>
    <recommendedName>
        <fullName evidence="2">Probable nitronate monooxygenase</fullName>
    </recommendedName>
</protein>
<evidence type="ECO:0000313" key="6">
    <source>
        <dbReference type="EMBL" id="HCS93591.1"/>
    </source>
</evidence>
<evidence type="ECO:0000256" key="4">
    <source>
        <dbReference type="ARBA" id="ARBA00022643"/>
    </source>
</evidence>
<dbReference type="Gene3D" id="3.20.20.70">
    <property type="entry name" value="Aldolase class I"/>
    <property type="match status" value="1"/>
</dbReference>
<gene>
    <name evidence="6" type="primary">fabK</name>
    <name evidence="6" type="ORF">DIW15_02635</name>
</gene>
<dbReference type="NCBIfam" id="TIGR03151">
    <property type="entry name" value="enACPred_II"/>
    <property type="match status" value="1"/>
</dbReference>
<comment type="caution">
    <text evidence="6">The sequence shown here is derived from an EMBL/GenBank/DDBJ whole genome shotgun (WGS) entry which is preliminary data.</text>
</comment>
<sequence length="325" mass="34073">MIQLRTKLCDLLGIDYPIVQGAMAWVADAKLASAVSNAGGIGIVGTGHDPVDVVQKKVEEVKALTDKPFGVNVMLLNPHVEEVVSYLCQAGIRLVTTGAGSPGKYMTAFQEAGIRVIPVVASVALAKRMERLGADAVVVEGMEAGGHIGKGTTMSLLPQVVDAVSIPVIAAGGIADGRGVAAALMLGAEGVQIGTRFVCSTESPAHENFKNAILKASDLSTIVTGELGGHPVRVLRNQLTREYAALEKAETSKETPDFAKMDELGRGALRRAVVLGDTQRGSMMSGQVAGLVKTVAPCKDIIEELVREAVEVYHARASYFNEGKS</sequence>
<evidence type="ECO:0000256" key="2">
    <source>
        <dbReference type="ARBA" id="ARBA00013457"/>
    </source>
</evidence>
<evidence type="ECO:0000256" key="3">
    <source>
        <dbReference type="ARBA" id="ARBA00022630"/>
    </source>
</evidence>
<reference evidence="6 7" key="1">
    <citation type="journal article" date="2018" name="Nat. Biotechnol.">
        <title>A standardized bacterial taxonomy based on genome phylogeny substantially revises the tree of life.</title>
        <authorList>
            <person name="Parks D.H."/>
            <person name="Chuvochina M."/>
            <person name="Waite D.W."/>
            <person name="Rinke C."/>
            <person name="Skarshewski A."/>
            <person name="Chaumeil P.A."/>
            <person name="Hugenholtz P."/>
        </authorList>
    </citation>
    <scope>NUCLEOTIDE SEQUENCE [LARGE SCALE GENOMIC DNA]</scope>
    <source>
        <strain evidence="6">UBA11306</strain>
    </source>
</reference>
<comment type="function">
    <text evidence="1">Nitronate monooxygenase that uses molecular oxygen to catalyze the oxidative denitrification of alkyl nitronates. Acts on propionate 3-nitronate (P3N), the presumed physiological substrate. Probably functions in the detoxification of P3N, a metabolic poison produced by plants and fungi as a defense mechanism.</text>
</comment>
<proteinExistence type="predicted"/>
<dbReference type="PANTHER" id="PTHR32332">
    <property type="entry name" value="2-NITROPROPANE DIOXYGENASE"/>
    <property type="match status" value="1"/>
</dbReference>
<keyword evidence="5" id="KW-0560">Oxidoreductase</keyword>
<organism evidence="6 7">
    <name type="scientific">Bavariicoccus seileri</name>
    <dbReference type="NCBI Taxonomy" id="549685"/>
    <lineage>
        <taxon>Bacteria</taxon>
        <taxon>Bacillati</taxon>
        <taxon>Bacillota</taxon>
        <taxon>Bacilli</taxon>
        <taxon>Lactobacillales</taxon>
        <taxon>Enterococcaceae</taxon>
        <taxon>Bavariicoccus</taxon>
    </lineage>
</organism>
<dbReference type="SUPFAM" id="SSF51412">
    <property type="entry name" value="Inosine monophosphate dehydrogenase (IMPDH)"/>
    <property type="match status" value="1"/>
</dbReference>
<name>A0A3D4S6K7_9ENTE</name>
<dbReference type="STRING" id="1121105.GCA_000421665_00127"/>
<dbReference type="Pfam" id="PF03060">
    <property type="entry name" value="NMO"/>
    <property type="match status" value="1"/>
</dbReference>
<evidence type="ECO:0000313" key="7">
    <source>
        <dbReference type="Proteomes" id="UP000262195"/>
    </source>
</evidence>
<keyword evidence="3" id="KW-0285">Flavoprotein</keyword>
<dbReference type="InterPro" id="IPR017569">
    <property type="entry name" value="Enoyl_ACP_red-II_put"/>
</dbReference>
<evidence type="ECO:0000256" key="5">
    <source>
        <dbReference type="ARBA" id="ARBA00023002"/>
    </source>
</evidence>
<dbReference type="AlphaFoldDB" id="A0A3D4S6K7"/>
<dbReference type="InterPro" id="IPR013785">
    <property type="entry name" value="Aldolase_TIM"/>
</dbReference>
<dbReference type="Proteomes" id="UP000262195">
    <property type="component" value="Unassembled WGS sequence"/>
</dbReference>
<dbReference type="GO" id="GO:0018580">
    <property type="term" value="F:nitronate monooxygenase activity"/>
    <property type="evidence" value="ECO:0007669"/>
    <property type="project" value="InterPro"/>
</dbReference>
<keyword evidence="4" id="KW-0288">FMN</keyword>
<dbReference type="CDD" id="cd04730">
    <property type="entry name" value="NPD_like"/>
    <property type="match status" value="1"/>
</dbReference>
<evidence type="ECO:0000256" key="1">
    <source>
        <dbReference type="ARBA" id="ARBA00003535"/>
    </source>
</evidence>